<evidence type="ECO:0000313" key="2">
    <source>
        <dbReference type="Proteomes" id="UP000054653"/>
    </source>
</evidence>
<gene>
    <name evidence="1" type="ORF">T03_1918</name>
</gene>
<dbReference type="Proteomes" id="UP000054653">
    <property type="component" value="Unassembled WGS sequence"/>
</dbReference>
<comment type="caution">
    <text evidence="1">The sequence shown here is derived from an EMBL/GenBank/DDBJ whole genome shotgun (WGS) entry which is preliminary data.</text>
</comment>
<dbReference type="AlphaFoldDB" id="A0A0V1DE75"/>
<dbReference type="EMBL" id="JYDI01000009">
    <property type="protein sequence ID" value="KRY59945.1"/>
    <property type="molecule type" value="Genomic_DNA"/>
</dbReference>
<keyword evidence="2" id="KW-1185">Reference proteome</keyword>
<reference evidence="1 2" key="1">
    <citation type="submission" date="2015-01" db="EMBL/GenBank/DDBJ databases">
        <title>Evolution of Trichinella species and genotypes.</title>
        <authorList>
            <person name="Korhonen P.K."/>
            <person name="Edoardo P."/>
            <person name="Giuseppe L.R."/>
            <person name="Gasser R.B."/>
        </authorList>
    </citation>
    <scope>NUCLEOTIDE SEQUENCE [LARGE SCALE GENOMIC DNA]</scope>
    <source>
        <strain evidence="1">ISS120</strain>
    </source>
</reference>
<name>A0A0V1DE75_TRIBR</name>
<proteinExistence type="predicted"/>
<accession>A0A0V1DE75</accession>
<protein>
    <submittedName>
        <fullName evidence="1">Uncharacterized protein</fullName>
    </submittedName>
</protein>
<evidence type="ECO:0000313" key="1">
    <source>
        <dbReference type="EMBL" id="KRY59945.1"/>
    </source>
</evidence>
<sequence>MGDTKKKCRQSNIEYLKYGFIPSSGNTPECPLKTNERLPMYLISEKDYLNISEKFRKTRHKRICIIFNHFETNFMREQL</sequence>
<organism evidence="1 2">
    <name type="scientific">Trichinella britovi</name>
    <name type="common">Parasitic roundworm</name>
    <dbReference type="NCBI Taxonomy" id="45882"/>
    <lineage>
        <taxon>Eukaryota</taxon>
        <taxon>Metazoa</taxon>
        <taxon>Ecdysozoa</taxon>
        <taxon>Nematoda</taxon>
        <taxon>Enoplea</taxon>
        <taxon>Dorylaimia</taxon>
        <taxon>Trichinellida</taxon>
        <taxon>Trichinellidae</taxon>
        <taxon>Trichinella</taxon>
    </lineage>
</organism>